<dbReference type="EMBL" id="UOEA01000093">
    <property type="protein sequence ID" value="VAV85665.1"/>
    <property type="molecule type" value="Genomic_DNA"/>
</dbReference>
<evidence type="ECO:0000256" key="1">
    <source>
        <dbReference type="SAM" id="Phobius"/>
    </source>
</evidence>
<proteinExistence type="predicted"/>
<feature type="transmembrane region" description="Helical" evidence="1">
    <location>
        <begin position="21"/>
        <end position="41"/>
    </location>
</feature>
<reference evidence="2" key="1">
    <citation type="submission" date="2018-06" db="EMBL/GenBank/DDBJ databases">
        <authorList>
            <person name="Zhirakovskaya E."/>
        </authorList>
    </citation>
    <scope>NUCLEOTIDE SEQUENCE</scope>
</reference>
<gene>
    <name evidence="2" type="ORF">MNBD_DELTA01-2021</name>
</gene>
<accession>A0A3B0RPY9</accession>
<keyword evidence="1" id="KW-0472">Membrane</keyword>
<sequence>MHFIEVRLPGFYTVAVTHMRVVVVSLSGFFISGSVLSHGAVLRPSTPKVSWGSLHDYTYNTHFARQSFEWPCESVRLAYKEVC</sequence>
<dbReference type="AlphaFoldDB" id="A0A3B0RPY9"/>
<organism evidence="2">
    <name type="scientific">hydrothermal vent metagenome</name>
    <dbReference type="NCBI Taxonomy" id="652676"/>
    <lineage>
        <taxon>unclassified sequences</taxon>
        <taxon>metagenomes</taxon>
        <taxon>ecological metagenomes</taxon>
    </lineage>
</organism>
<keyword evidence="1" id="KW-0812">Transmembrane</keyword>
<keyword evidence="1" id="KW-1133">Transmembrane helix</keyword>
<name>A0A3B0RPY9_9ZZZZ</name>
<evidence type="ECO:0000313" key="2">
    <source>
        <dbReference type="EMBL" id="VAV85665.1"/>
    </source>
</evidence>
<protein>
    <submittedName>
        <fullName evidence="2">Uncharacterized protein</fullName>
    </submittedName>
</protein>